<evidence type="ECO:0000256" key="17">
    <source>
        <dbReference type="ARBA" id="ARBA00041185"/>
    </source>
</evidence>
<evidence type="ECO:0000256" key="5">
    <source>
        <dbReference type="ARBA" id="ARBA00022676"/>
    </source>
</evidence>
<feature type="compositionally biased region" description="Polar residues" evidence="22">
    <location>
        <begin position="455"/>
        <end position="465"/>
    </location>
</feature>
<comment type="caution">
    <text evidence="24">The sequence shown here is derived from an EMBL/GenBank/DDBJ whole genome shotgun (WGS) entry which is preliminary data.</text>
</comment>
<dbReference type="GO" id="GO:0008955">
    <property type="term" value="F:peptidoglycan glycosyltransferase activity"/>
    <property type="evidence" value="ECO:0007669"/>
    <property type="project" value="UniProtKB-EC"/>
</dbReference>
<evidence type="ECO:0000256" key="10">
    <source>
        <dbReference type="ARBA" id="ARBA00022989"/>
    </source>
</evidence>
<evidence type="ECO:0000256" key="6">
    <source>
        <dbReference type="ARBA" id="ARBA00022679"/>
    </source>
</evidence>
<keyword evidence="3" id="KW-1003">Cell membrane</keyword>
<evidence type="ECO:0000256" key="20">
    <source>
        <dbReference type="ARBA" id="ARBA00049902"/>
    </source>
</evidence>
<evidence type="ECO:0000256" key="21">
    <source>
        <dbReference type="ARBA" id="ARBA00049966"/>
    </source>
</evidence>
<keyword evidence="8" id="KW-0133">Cell shape</keyword>
<keyword evidence="12" id="KW-0131">Cell cycle</keyword>
<feature type="region of interest" description="Disordered" evidence="22">
    <location>
        <begin position="443"/>
        <end position="480"/>
    </location>
</feature>
<protein>
    <recommendedName>
        <fullName evidence="17">Probable peptidoglycan glycosyltransferase FtsW</fullName>
        <ecNumber evidence="19">2.4.99.28</ecNumber>
    </recommendedName>
    <alternativeName>
        <fullName evidence="18">Cell division protein FtsW</fullName>
    </alternativeName>
    <alternativeName>
        <fullName evidence="15">Cell wall polymerase</fullName>
    </alternativeName>
    <alternativeName>
        <fullName evidence="14">Peptidoglycan polymerase</fullName>
    </alternativeName>
</protein>
<keyword evidence="7 23" id="KW-0812">Transmembrane</keyword>
<dbReference type="Proteomes" id="UP000050277">
    <property type="component" value="Unassembled WGS sequence"/>
</dbReference>
<keyword evidence="4 24" id="KW-0132">Cell division</keyword>
<dbReference type="GO" id="GO:0032153">
    <property type="term" value="C:cell division site"/>
    <property type="evidence" value="ECO:0007669"/>
    <property type="project" value="TreeGrafter"/>
</dbReference>
<feature type="transmembrane region" description="Helical" evidence="23">
    <location>
        <begin position="141"/>
        <end position="162"/>
    </location>
</feature>
<keyword evidence="10 23" id="KW-1133">Transmembrane helix</keyword>
<comment type="pathway">
    <text evidence="2">Cell wall biogenesis; peptidoglycan biosynthesis.</text>
</comment>
<evidence type="ECO:0000256" key="14">
    <source>
        <dbReference type="ARBA" id="ARBA00032370"/>
    </source>
</evidence>
<evidence type="ECO:0000256" key="23">
    <source>
        <dbReference type="SAM" id="Phobius"/>
    </source>
</evidence>
<evidence type="ECO:0000256" key="2">
    <source>
        <dbReference type="ARBA" id="ARBA00004752"/>
    </source>
</evidence>
<evidence type="ECO:0000313" key="24">
    <source>
        <dbReference type="EMBL" id="KPL85861.1"/>
    </source>
</evidence>
<evidence type="ECO:0000256" key="18">
    <source>
        <dbReference type="ARBA" id="ARBA00041418"/>
    </source>
</evidence>
<evidence type="ECO:0000313" key="25">
    <source>
        <dbReference type="Proteomes" id="UP000050277"/>
    </source>
</evidence>
<reference evidence="24 25" key="1">
    <citation type="submission" date="2015-07" db="EMBL/GenBank/DDBJ databases">
        <title>Whole genome sequence of Herpetosiphon geysericola DSM 7119.</title>
        <authorList>
            <person name="Hemp J."/>
            <person name="Ward L.M."/>
            <person name="Pace L.A."/>
            <person name="Fischer W.W."/>
        </authorList>
    </citation>
    <scope>NUCLEOTIDE SEQUENCE [LARGE SCALE GENOMIC DNA]</scope>
    <source>
        <strain evidence="24 25">DSM 7119</strain>
    </source>
</reference>
<dbReference type="GO" id="GO:0051301">
    <property type="term" value="P:cell division"/>
    <property type="evidence" value="ECO:0007669"/>
    <property type="project" value="UniProtKB-KW"/>
</dbReference>
<feature type="region of interest" description="Disordered" evidence="22">
    <location>
        <begin position="403"/>
        <end position="422"/>
    </location>
</feature>
<keyword evidence="6" id="KW-0808">Transferase</keyword>
<feature type="compositionally biased region" description="Basic residues" evidence="22">
    <location>
        <begin position="445"/>
        <end position="454"/>
    </location>
</feature>
<dbReference type="InterPro" id="IPR013437">
    <property type="entry name" value="FtsW"/>
</dbReference>
<comment type="similarity">
    <text evidence="16">Belongs to the SEDS family. FtsW subfamily.</text>
</comment>
<dbReference type="GO" id="GO:0009252">
    <property type="term" value="P:peptidoglycan biosynthetic process"/>
    <property type="evidence" value="ECO:0007669"/>
    <property type="project" value="UniProtKB-KW"/>
</dbReference>
<feature type="transmembrane region" description="Helical" evidence="23">
    <location>
        <begin position="106"/>
        <end position="129"/>
    </location>
</feature>
<accession>A0A0P6Y7S5</accession>
<dbReference type="PATRIC" id="fig|70996.4.peg.3241"/>
<organism evidence="24 25">
    <name type="scientific">Herpetosiphon geysericola</name>
    <dbReference type="NCBI Taxonomy" id="70996"/>
    <lineage>
        <taxon>Bacteria</taxon>
        <taxon>Bacillati</taxon>
        <taxon>Chloroflexota</taxon>
        <taxon>Chloroflexia</taxon>
        <taxon>Herpetosiphonales</taxon>
        <taxon>Herpetosiphonaceae</taxon>
        <taxon>Herpetosiphon</taxon>
    </lineage>
</organism>
<keyword evidence="9" id="KW-0573">Peptidoglycan synthesis</keyword>
<proteinExistence type="inferred from homology"/>
<keyword evidence="5" id="KW-0328">Glycosyltransferase</keyword>
<evidence type="ECO:0000256" key="9">
    <source>
        <dbReference type="ARBA" id="ARBA00022984"/>
    </source>
</evidence>
<comment type="function">
    <text evidence="21">Peptidoglycan polymerase that is essential for cell division.</text>
</comment>
<dbReference type="NCBIfam" id="TIGR02614">
    <property type="entry name" value="ftsW"/>
    <property type="match status" value="1"/>
</dbReference>
<dbReference type="GO" id="GO:0008360">
    <property type="term" value="P:regulation of cell shape"/>
    <property type="evidence" value="ECO:0007669"/>
    <property type="project" value="UniProtKB-KW"/>
</dbReference>
<feature type="transmembrane region" description="Helical" evidence="23">
    <location>
        <begin position="12"/>
        <end position="37"/>
    </location>
</feature>
<dbReference type="AlphaFoldDB" id="A0A0P6Y7S5"/>
<dbReference type="GO" id="GO:0071555">
    <property type="term" value="P:cell wall organization"/>
    <property type="evidence" value="ECO:0007669"/>
    <property type="project" value="UniProtKB-KW"/>
</dbReference>
<evidence type="ECO:0000256" key="11">
    <source>
        <dbReference type="ARBA" id="ARBA00023136"/>
    </source>
</evidence>
<dbReference type="OrthoDB" id="9768187at2"/>
<evidence type="ECO:0000256" key="4">
    <source>
        <dbReference type="ARBA" id="ARBA00022618"/>
    </source>
</evidence>
<dbReference type="GO" id="GO:0005886">
    <property type="term" value="C:plasma membrane"/>
    <property type="evidence" value="ECO:0007669"/>
    <property type="project" value="UniProtKB-SubCell"/>
</dbReference>
<dbReference type="EC" id="2.4.99.28" evidence="19"/>
<keyword evidence="13" id="KW-0961">Cell wall biogenesis/degradation</keyword>
<feature type="transmembrane region" description="Helical" evidence="23">
    <location>
        <begin position="168"/>
        <end position="185"/>
    </location>
</feature>
<dbReference type="STRING" id="70996.SE18_13110"/>
<feature type="transmembrane region" description="Helical" evidence="23">
    <location>
        <begin position="307"/>
        <end position="335"/>
    </location>
</feature>
<comment type="catalytic activity">
    <reaction evidence="20">
        <text>[GlcNAc-(1-&gt;4)-Mur2Ac(oyl-L-Ala-gamma-D-Glu-L-Lys-D-Ala-D-Ala)](n)-di-trans,octa-cis-undecaprenyl diphosphate + beta-D-GlcNAc-(1-&gt;4)-Mur2Ac(oyl-L-Ala-gamma-D-Glu-L-Lys-D-Ala-D-Ala)-di-trans,octa-cis-undecaprenyl diphosphate = [GlcNAc-(1-&gt;4)-Mur2Ac(oyl-L-Ala-gamma-D-Glu-L-Lys-D-Ala-D-Ala)](n+1)-di-trans,octa-cis-undecaprenyl diphosphate + di-trans,octa-cis-undecaprenyl diphosphate + H(+)</text>
        <dbReference type="Rhea" id="RHEA:23708"/>
        <dbReference type="Rhea" id="RHEA-COMP:9602"/>
        <dbReference type="Rhea" id="RHEA-COMP:9603"/>
        <dbReference type="ChEBI" id="CHEBI:15378"/>
        <dbReference type="ChEBI" id="CHEBI:58405"/>
        <dbReference type="ChEBI" id="CHEBI:60033"/>
        <dbReference type="ChEBI" id="CHEBI:78435"/>
        <dbReference type="EC" id="2.4.99.28"/>
    </reaction>
</comment>
<feature type="transmembrane region" description="Helical" evidence="23">
    <location>
        <begin position="341"/>
        <end position="360"/>
    </location>
</feature>
<evidence type="ECO:0000256" key="8">
    <source>
        <dbReference type="ARBA" id="ARBA00022960"/>
    </source>
</evidence>
<dbReference type="PANTHER" id="PTHR30474:SF2">
    <property type="entry name" value="PEPTIDOGLYCAN GLYCOSYLTRANSFERASE FTSW-RELATED"/>
    <property type="match status" value="1"/>
</dbReference>
<evidence type="ECO:0000256" key="3">
    <source>
        <dbReference type="ARBA" id="ARBA00022475"/>
    </source>
</evidence>
<keyword evidence="25" id="KW-1185">Reference proteome</keyword>
<evidence type="ECO:0000256" key="19">
    <source>
        <dbReference type="ARBA" id="ARBA00044770"/>
    </source>
</evidence>
<feature type="transmembrane region" description="Helical" evidence="23">
    <location>
        <begin position="43"/>
        <end position="63"/>
    </location>
</feature>
<evidence type="ECO:0000256" key="1">
    <source>
        <dbReference type="ARBA" id="ARBA00004651"/>
    </source>
</evidence>
<evidence type="ECO:0000256" key="16">
    <source>
        <dbReference type="ARBA" id="ARBA00038053"/>
    </source>
</evidence>
<dbReference type="EMBL" id="LGKP01000022">
    <property type="protein sequence ID" value="KPL85861.1"/>
    <property type="molecule type" value="Genomic_DNA"/>
</dbReference>
<feature type="transmembrane region" description="Helical" evidence="23">
    <location>
        <begin position="75"/>
        <end position="94"/>
    </location>
</feature>
<evidence type="ECO:0000256" key="22">
    <source>
        <dbReference type="SAM" id="MobiDB-lite"/>
    </source>
</evidence>
<evidence type="ECO:0000256" key="15">
    <source>
        <dbReference type="ARBA" id="ARBA00033270"/>
    </source>
</evidence>
<keyword evidence="11 23" id="KW-0472">Membrane</keyword>
<feature type="transmembrane region" description="Helical" evidence="23">
    <location>
        <begin position="275"/>
        <end position="295"/>
    </location>
</feature>
<evidence type="ECO:0000256" key="7">
    <source>
        <dbReference type="ARBA" id="ARBA00022692"/>
    </source>
</evidence>
<evidence type="ECO:0000256" key="13">
    <source>
        <dbReference type="ARBA" id="ARBA00023316"/>
    </source>
</evidence>
<name>A0A0P6Y7S5_9CHLR</name>
<dbReference type="GO" id="GO:0015648">
    <property type="term" value="F:lipid-linked peptidoglycan transporter activity"/>
    <property type="evidence" value="ECO:0007669"/>
    <property type="project" value="TreeGrafter"/>
</dbReference>
<dbReference type="Pfam" id="PF01098">
    <property type="entry name" value="FTSW_RODA_SPOVE"/>
    <property type="match status" value="1"/>
</dbReference>
<sequence>MNDRVPRKPDGMLLALVVGLVAFGLVMVYSSSFYVAYAEYDSSVYWVLRQTMWAIAGVVAMFITMQFDYRKLRRFSLPLMALTLFLLLLVLLLPEHITKVNGASRWINIGPIGMQPSEIAKFAAIIYFADWLSRRGSKIRQFVTGLLPFGIMLGLLAGLVLLQPNMSTTIVIVVISAAILFTSGASLTHLGIAASITTLVGWMAIQSAGYRALRVLVWQDPFSYPRDGGYQPIHALYALGSGGWTGVGLGQSRQKFFWLPFAHTDAIYAVIGEELGIIGAGLVLAAFIVLAVRGFRIASRSLDPFGALIAVGVTTWLVVQALINIAVVTTVIPFTGITLPFISYGGSSLMMTMIAAGLLLSVTRYAPLKRAEEQTNELSIPTIGQLRPRVVAAADAVRRWHGRPRVPSLGRSQRSEEAQRASSFAIGNSLGGTWRKSADESKRLIAWRKPKQRKTLVSQPINGSTARERIEQRRRNQRQR</sequence>
<dbReference type="InterPro" id="IPR001182">
    <property type="entry name" value="FtsW/RodA"/>
</dbReference>
<comment type="subcellular location">
    <subcellularLocation>
        <location evidence="1">Cell membrane</location>
        <topology evidence="1">Multi-pass membrane protein</topology>
    </subcellularLocation>
</comment>
<dbReference type="PANTHER" id="PTHR30474">
    <property type="entry name" value="CELL CYCLE PROTEIN"/>
    <property type="match status" value="1"/>
</dbReference>
<gene>
    <name evidence="24" type="ORF">SE18_13110</name>
</gene>
<evidence type="ECO:0000256" key="12">
    <source>
        <dbReference type="ARBA" id="ARBA00023306"/>
    </source>
</evidence>